<organism evidence="2 3">
    <name type="scientific">Chlorobium ferrooxidans DSM 13031</name>
    <dbReference type="NCBI Taxonomy" id="377431"/>
    <lineage>
        <taxon>Bacteria</taxon>
        <taxon>Pseudomonadati</taxon>
        <taxon>Chlorobiota</taxon>
        <taxon>Chlorobiia</taxon>
        <taxon>Chlorobiales</taxon>
        <taxon>Chlorobiaceae</taxon>
        <taxon>Chlorobium/Pelodictyon group</taxon>
        <taxon>Chlorobium</taxon>
    </lineage>
</organism>
<dbReference type="RefSeq" id="WP_006365333.1">
    <property type="nucleotide sequence ID" value="NZ_AASE01000001.1"/>
</dbReference>
<evidence type="ECO:0000259" key="1">
    <source>
        <dbReference type="Pfam" id="PF08878"/>
    </source>
</evidence>
<protein>
    <recommendedName>
        <fullName evidence="1">Anti-bacteriophage protein A/HamA C-terminal domain-containing protein</fullName>
    </recommendedName>
</protein>
<sequence length="326" mass="36522">MSSLSENEIAQQNPSLYNSLHPLLRVIPTELNGYLEKVACKVSVPGTKTQAHCYFITLDGNRRPRVKDFARFIADKIADFAIPRSEIERALKEAQDKNSVAPIARLNKKANKLFTTLPNSGEGGEVLLSLLAEAFIEIPQIFTKMVLKTNSEMHVHGSDGIHAGVNNDGHLALYWGESKLYKNANSAIKSCFNSLAPFLLDTGGSDSNQERDLQLMRDGLSLPDPALLNALKHYLDPDDPMFKKMEYRGLCLVGFDSDSYPTSPNSKEIQEVKNAIEEVFMQSKEKIHEHVTDKKIESFTIEVFCLPFPSVEEFRMAFRKELGLAK</sequence>
<reference evidence="2 3" key="2">
    <citation type="submission" date="2006-07" db="EMBL/GenBank/DDBJ databases">
        <title>Sequencing of the draft genome and assembly of Chlorobium ferroxidans DSM 13031.</title>
        <authorList>
            <consortium name="US DOE Joint Genome Institute (JGI-PGF)"/>
            <person name="Copeland A."/>
            <person name="Lucas S."/>
            <person name="Lapidus A."/>
            <person name="Barry K."/>
            <person name="Glavina del Rio T."/>
            <person name="Dalin E."/>
            <person name="Tice H."/>
            <person name="Bruce D."/>
            <person name="Pitluck S."/>
            <person name="Richardson P."/>
        </authorList>
    </citation>
    <scope>NUCLEOTIDE SEQUENCE [LARGE SCALE GENOMIC DNA]</scope>
    <source>
        <strain evidence="2 3">DSM 13031</strain>
    </source>
</reference>
<dbReference type="Pfam" id="PF08878">
    <property type="entry name" value="HamA"/>
    <property type="match status" value="1"/>
</dbReference>
<dbReference type="EMBL" id="AASE01000001">
    <property type="protein sequence ID" value="EAT60057.1"/>
    <property type="molecule type" value="Genomic_DNA"/>
</dbReference>
<dbReference type="InterPro" id="IPR014976">
    <property type="entry name" value="AbpA_HamA_C"/>
</dbReference>
<evidence type="ECO:0000313" key="3">
    <source>
        <dbReference type="Proteomes" id="UP000004162"/>
    </source>
</evidence>
<dbReference type="Proteomes" id="UP000004162">
    <property type="component" value="Unassembled WGS sequence"/>
</dbReference>
<accession>Q0YUH4</accession>
<keyword evidence="3" id="KW-1185">Reference proteome</keyword>
<reference evidence="2 3" key="1">
    <citation type="submission" date="2006-07" db="EMBL/GenBank/DDBJ databases">
        <title>Annotation of the draft genome assembly of Chlorobium ferroxidans DSM 13031.</title>
        <authorList>
            <consortium name="US DOE Joint Genome Institute (JGI-ORNL)"/>
            <person name="Larimer F."/>
            <person name="Land M."/>
            <person name="Hauser L."/>
        </authorList>
    </citation>
    <scope>NUCLEOTIDE SEQUENCE [LARGE SCALE GENOMIC DNA]</scope>
    <source>
        <strain evidence="2 3">DSM 13031</strain>
    </source>
</reference>
<proteinExistence type="predicted"/>
<evidence type="ECO:0000313" key="2">
    <source>
        <dbReference type="EMBL" id="EAT60057.1"/>
    </source>
</evidence>
<dbReference type="AlphaFoldDB" id="Q0YUH4"/>
<dbReference type="OrthoDB" id="4964195at2"/>
<gene>
    <name evidence="2" type="ORF">CferDRAFT_2064</name>
</gene>
<name>Q0YUH4_9CHLB</name>
<feature type="domain" description="Anti-bacteriophage protein A/HamA C-terminal" evidence="1">
    <location>
        <begin position="35"/>
        <end position="322"/>
    </location>
</feature>
<comment type="caution">
    <text evidence="2">The sequence shown here is derived from an EMBL/GenBank/DDBJ whole genome shotgun (WGS) entry which is preliminary data.</text>
</comment>